<proteinExistence type="predicted"/>
<dbReference type="Gene3D" id="3.40.50.300">
    <property type="entry name" value="P-loop containing nucleotide triphosphate hydrolases"/>
    <property type="match status" value="1"/>
</dbReference>
<evidence type="ECO:0000313" key="2">
    <source>
        <dbReference type="EMBL" id="OGC81839.1"/>
    </source>
</evidence>
<dbReference type="InterPro" id="IPR020590">
    <property type="entry name" value="Guanylate_kinase_CS"/>
</dbReference>
<sequence>MLEHMRETVFVPESITKTLRAQYLPQVVNAVLTNANYIKGLQEKWNQLVHGLAKAFSVDVKDMDEEVLLREIERVSLVRIQDFIGNSKNVVMGIVGPGGAGKGTVKGEVSSALDATTIINSTTRDRRPSETDGVHYHFITGEKIAAGAVLGDVARKQIAEDLGISSVEARIDDKVLEMLESVGEKKGEYYIPLDIAASDCKYVTLMYRSGRGWYGVSKESIDATGKDRFVFMEENINNLREVSRYLRSSNDVARFFVVCVLPPQPIAFHSAARAYVRDGADMPLEKLQSTIGPRQMREFEDLLKYIKEVPMVFLANDDLIDIDGKKQTRVGQELIKALRQ</sequence>
<dbReference type="SUPFAM" id="SSF52540">
    <property type="entry name" value="P-loop containing nucleoside triphosphate hydrolases"/>
    <property type="match status" value="1"/>
</dbReference>
<dbReference type="PROSITE" id="PS00856">
    <property type="entry name" value="GUANYLATE_KINASE_1"/>
    <property type="match status" value="1"/>
</dbReference>
<feature type="domain" description="Guanylate kinase-like" evidence="1">
    <location>
        <begin position="89"/>
        <end position="144"/>
    </location>
</feature>
<dbReference type="EMBL" id="MEWR01000017">
    <property type="protein sequence ID" value="OGC81839.1"/>
    <property type="molecule type" value="Genomic_DNA"/>
</dbReference>
<gene>
    <name evidence="2" type="ORF">A2V81_03295</name>
</gene>
<dbReference type="Proteomes" id="UP000177614">
    <property type="component" value="Unassembled WGS sequence"/>
</dbReference>
<dbReference type="AlphaFoldDB" id="A0A1F4XJM0"/>
<name>A0A1F4XJM0_9BACT</name>
<evidence type="ECO:0000313" key="3">
    <source>
        <dbReference type="Proteomes" id="UP000177614"/>
    </source>
</evidence>
<reference evidence="2 3" key="1">
    <citation type="journal article" date="2016" name="Nat. Commun.">
        <title>Thousands of microbial genomes shed light on interconnected biogeochemical processes in an aquifer system.</title>
        <authorList>
            <person name="Anantharaman K."/>
            <person name="Brown C.T."/>
            <person name="Hug L.A."/>
            <person name="Sharon I."/>
            <person name="Castelle C.J."/>
            <person name="Probst A.J."/>
            <person name="Thomas B.C."/>
            <person name="Singh A."/>
            <person name="Wilkins M.J."/>
            <person name="Karaoz U."/>
            <person name="Brodie E.L."/>
            <person name="Williams K.H."/>
            <person name="Hubbard S.S."/>
            <person name="Banfield J.F."/>
        </authorList>
    </citation>
    <scope>NUCLEOTIDE SEQUENCE [LARGE SCALE GENOMIC DNA]</scope>
</reference>
<evidence type="ECO:0000259" key="1">
    <source>
        <dbReference type="PROSITE" id="PS50052"/>
    </source>
</evidence>
<protein>
    <recommendedName>
        <fullName evidence="1">Guanylate kinase-like domain-containing protein</fullName>
    </recommendedName>
</protein>
<organism evidence="2 3">
    <name type="scientific">Candidatus Abawacabacteria bacterium RBG_16_42_10</name>
    <dbReference type="NCBI Taxonomy" id="1817814"/>
    <lineage>
        <taxon>Bacteria</taxon>
        <taxon>Candidatus Abawacaibacteriota</taxon>
    </lineage>
</organism>
<dbReference type="PROSITE" id="PS50052">
    <property type="entry name" value="GUANYLATE_KINASE_2"/>
    <property type="match status" value="1"/>
</dbReference>
<accession>A0A1F4XJM0</accession>
<dbReference type="STRING" id="1817814.A2V81_03295"/>
<dbReference type="Pfam" id="PF00625">
    <property type="entry name" value="Guanylate_kin"/>
    <property type="match status" value="1"/>
</dbReference>
<dbReference type="InterPro" id="IPR027417">
    <property type="entry name" value="P-loop_NTPase"/>
</dbReference>
<dbReference type="InterPro" id="IPR008144">
    <property type="entry name" value="Guanylate_kin-like_dom"/>
</dbReference>
<dbReference type="InterPro" id="IPR008145">
    <property type="entry name" value="GK/Ca_channel_bsu"/>
</dbReference>
<comment type="caution">
    <text evidence="2">The sequence shown here is derived from an EMBL/GenBank/DDBJ whole genome shotgun (WGS) entry which is preliminary data.</text>
</comment>